<evidence type="ECO:0000313" key="3">
    <source>
        <dbReference type="EMBL" id="CAK0788354.1"/>
    </source>
</evidence>
<feature type="chain" id="PRO_5046137836" evidence="2">
    <location>
        <begin position="23"/>
        <end position="347"/>
    </location>
</feature>
<gene>
    <name evidence="3" type="ORF">PCOR1329_LOCUS266</name>
</gene>
<evidence type="ECO:0000256" key="2">
    <source>
        <dbReference type="SAM" id="SignalP"/>
    </source>
</evidence>
<keyword evidence="2" id="KW-0732">Signal</keyword>
<proteinExistence type="predicted"/>
<name>A0ABN9P8Z2_9DINO</name>
<feature type="compositionally biased region" description="Pro residues" evidence="1">
    <location>
        <begin position="141"/>
        <end position="187"/>
    </location>
</feature>
<accession>A0ABN9P8Z2</accession>
<protein>
    <submittedName>
        <fullName evidence="3">Uncharacterized protein</fullName>
    </submittedName>
</protein>
<organism evidence="3 4">
    <name type="scientific">Prorocentrum cordatum</name>
    <dbReference type="NCBI Taxonomy" id="2364126"/>
    <lineage>
        <taxon>Eukaryota</taxon>
        <taxon>Sar</taxon>
        <taxon>Alveolata</taxon>
        <taxon>Dinophyceae</taxon>
        <taxon>Prorocentrales</taxon>
        <taxon>Prorocentraceae</taxon>
        <taxon>Prorocentrum</taxon>
    </lineage>
</organism>
<feature type="region of interest" description="Disordered" evidence="1">
    <location>
        <begin position="141"/>
        <end position="188"/>
    </location>
</feature>
<evidence type="ECO:0000313" key="4">
    <source>
        <dbReference type="Proteomes" id="UP001189429"/>
    </source>
</evidence>
<feature type="signal peptide" evidence="2">
    <location>
        <begin position="1"/>
        <end position="22"/>
    </location>
</feature>
<dbReference type="Proteomes" id="UP001189429">
    <property type="component" value="Unassembled WGS sequence"/>
</dbReference>
<comment type="caution">
    <text evidence="3">The sequence shown here is derived from an EMBL/GenBank/DDBJ whole genome shotgun (WGS) entry which is preliminary data.</text>
</comment>
<reference evidence="3" key="1">
    <citation type="submission" date="2023-10" db="EMBL/GenBank/DDBJ databases">
        <authorList>
            <person name="Chen Y."/>
            <person name="Shah S."/>
            <person name="Dougan E. K."/>
            <person name="Thang M."/>
            <person name="Chan C."/>
        </authorList>
    </citation>
    <scope>NUCLEOTIDE SEQUENCE [LARGE SCALE GENOMIC DNA]</scope>
</reference>
<dbReference type="EMBL" id="CAUYUJ010000039">
    <property type="protein sequence ID" value="CAK0788354.1"/>
    <property type="molecule type" value="Genomic_DNA"/>
</dbReference>
<evidence type="ECO:0000256" key="1">
    <source>
        <dbReference type="SAM" id="MobiDB-lite"/>
    </source>
</evidence>
<keyword evidence="4" id="KW-1185">Reference proteome</keyword>
<sequence length="347" mass="36222">MGVMPSAVFSVSFLLSTGGCCATELKTYMARTDGWVIDSANARSCTAICSEVGKTCTAASETIMTNAAASASALKTALGSQFSTFCPGGVQDTNPSDDVPFLFAPGNFCEYGRGSYRSRCETAGENWKVRRICYCQATPAPSPAPTPAPSASPTPAPSASPTPAPTPATPSPTPAPTQAPTPAPTPARTPAAIAAAVGDPHLVNIHGERFDLLKDGRHLLVEVPQFAAESATLLAVAAVAQRCGDACSDVYFVSINVTGKWADDVREGGFHYTAKQPQAHRKGTGWMSFHSIKLKTVWGRTGGGIPYLNMFVKNLGKSGYPVGGLLGGGDHSSVTNPDLRCKRYLAF</sequence>